<evidence type="ECO:0000313" key="2">
    <source>
        <dbReference type="EMBL" id="MDN7243431.1"/>
    </source>
</evidence>
<dbReference type="InterPro" id="IPR002575">
    <property type="entry name" value="Aminoglycoside_PTrfase"/>
</dbReference>
<dbReference type="Pfam" id="PF01636">
    <property type="entry name" value="APH"/>
    <property type="match status" value="1"/>
</dbReference>
<dbReference type="Gene3D" id="3.90.1200.10">
    <property type="match status" value="1"/>
</dbReference>
<comment type="caution">
    <text evidence="2">The sequence shown here is derived from an EMBL/GenBank/DDBJ whole genome shotgun (WGS) entry which is preliminary data.</text>
</comment>
<dbReference type="SUPFAM" id="SSF56112">
    <property type="entry name" value="Protein kinase-like (PK-like)"/>
    <property type="match status" value="1"/>
</dbReference>
<dbReference type="InterPro" id="IPR011009">
    <property type="entry name" value="Kinase-like_dom_sf"/>
</dbReference>
<keyword evidence="3" id="KW-1185">Reference proteome</keyword>
<dbReference type="PANTHER" id="PTHR47829:SF1">
    <property type="entry name" value="HAD FAMILY PHOSPHATASE"/>
    <property type="match status" value="1"/>
</dbReference>
<dbReference type="InterPro" id="IPR052898">
    <property type="entry name" value="ACAD10-like"/>
</dbReference>
<dbReference type="PANTHER" id="PTHR47829">
    <property type="entry name" value="HYDROLASE, PUTATIVE (AFU_ORTHOLOGUE AFUA_1G12880)-RELATED"/>
    <property type="match status" value="1"/>
</dbReference>
<feature type="domain" description="Aminoglycoside phosphotransferase" evidence="1">
    <location>
        <begin position="39"/>
        <end position="267"/>
    </location>
</feature>
<dbReference type="RefSeq" id="WP_301724892.1">
    <property type="nucleotide sequence ID" value="NZ_JAUJWV010000004.1"/>
</dbReference>
<dbReference type="Gene3D" id="3.30.200.20">
    <property type="entry name" value="Phosphorylase Kinase, domain 1"/>
    <property type="match status" value="1"/>
</dbReference>
<evidence type="ECO:0000259" key="1">
    <source>
        <dbReference type="Pfam" id="PF01636"/>
    </source>
</evidence>
<gene>
    <name evidence="2" type="ORF">QWY14_16700</name>
</gene>
<proteinExistence type="predicted"/>
<reference evidence="2 3" key="1">
    <citation type="submission" date="2023-06" db="EMBL/GenBank/DDBJ databases">
        <title>Novel species in genus Planococcus.</title>
        <authorList>
            <person name="Ning S."/>
        </authorList>
    </citation>
    <scope>NUCLEOTIDE SEQUENCE [LARGE SCALE GENOMIC DNA]</scope>
    <source>
        <strain evidence="2 3">N028</strain>
    </source>
</reference>
<evidence type="ECO:0000313" key="3">
    <source>
        <dbReference type="Proteomes" id="UP001172055"/>
    </source>
</evidence>
<dbReference type="InterPro" id="IPR041726">
    <property type="entry name" value="ACAD10_11_N"/>
</dbReference>
<dbReference type="EMBL" id="JAUJWV010000004">
    <property type="protein sequence ID" value="MDN7243431.1"/>
    <property type="molecule type" value="Genomic_DNA"/>
</dbReference>
<accession>A0ABT8N6C4</accession>
<name>A0ABT8N6C4_9BACL</name>
<protein>
    <submittedName>
        <fullName evidence="2">Phosphotransferase family protein</fullName>
    </submittedName>
</protein>
<organism evidence="2 3">
    <name type="scientific">Planococcus shixiaomingii</name>
    <dbReference type="NCBI Taxonomy" id="3058393"/>
    <lineage>
        <taxon>Bacteria</taxon>
        <taxon>Bacillati</taxon>
        <taxon>Bacillota</taxon>
        <taxon>Bacilli</taxon>
        <taxon>Bacillales</taxon>
        <taxon>Caryophanaceae</taxon>
        <taxon>Planococcus</taxon>
    </lineage>
</organism>
<sequence>MAYQTNNTIPVRHGEELDSEKLEGFLREHIKGIPDGKLEIRQFGSGHSNLTYALEIGSWEAVLRRPPLGPVAPKAHDMEREYQVLAALHPVFPAAPKPYVFSDDPEIVGSPFFVMERRHGVVLDTSFPDGVQPTEELGRKISEQMVDLLVELHALDYTKTPLAAMAKPEGFMERQVRGWIGRYDRSKTDKIEGLEDLTEWMTAHVPESQAPAIIHYDFKLNNAMFSEDFSQMTGLFDWEMTTVGDPLADLGAAMSYWIEQDDPPLLKHGLGKEPVTVLDGFYTRDEFIHRYGEKSGRDVSEMHFYMTFAYFKLAVIIQQIYYRYKNGQTQDPRFAHFDQFVKSLIQHALVTAKI</sequence>
<dbReference type="Proteomes" id="UP001172055">
    <property type="component" value="Unassembled WGS sequence"/>
</dbReference>
<dbReference type="CDD" id="cd05154">
    <property type="entry name" value="ACAD10_11_N-like"/>
    <property type="match status" value="1"/>
</dbReference>